<dbReference type="AlphaFoldDB" id="A0A845SSW9"/>
<dbReference type="Proteomes" id="UP000461443">
    <property type="component" value="Unassembled WGS sequence"/>
</dbReference>
<protein>
    <submittedName>
        <fullName evidence="1">Uncharacterized protein</fullName>
    </submittedName>
</protein>
<proteinExistence type="predicted"/>
<evidence type="ECO:0000313" key="2">
    <source>
        <dbReference type="Proteomes" id="UP000461443"/>
    </source>
</evidence>
<reference evidence="1 2" key="2">
    <citation type="submission" date="2020-02" db="EMBL/GenBank/DDBJ databases">
        <title>The new genus of Enterobacteriales.</title>
        <authorList>
            <person name="Kim I.S."/>
        </authorList>
    </citation>
    <scope>NUCLEOTIDE SEQUENCE [LARGE SCALE GENOMIC DNA]</scope>
    <source>
        <strain evidence="1 2">SAP-6</strain>
    </source>
</reference>
<dbReference type="EMBL" id="WUBS01000028">
    <property type="protein sequence ID" value="NDL66014.1"/>
    <property type="molecule type" value="Genomic_DNA"/>
</dbReference>
<organism evidence="1 2">
    <name type="scientific">Acerihabitans arboris</name>
    <dbReference type="NCBI Taxonomy" id="2691583"/>
    <lineage>
        <taxon>Bacteria</taxon>
        <taxon>Pseudomonadati</taxon>
        <taxon>Pseudomonadota</taxon>
        <taxon>Gammaproteobacteria</taxon>
        <taxon>Enterobacterales</taxon>
        <taxon>Pectobacteriaceae</taxon>
        <taxon>Acerihabitans</taxon>
    </lineage>
</organism>
<name>A0A845SSW9_9GAMM</name>
<sequence>MSNILKNKPDALDTLVIADFSYKTHILVFVMRIAYRSSPTAGAFKFFQYRLWLVSLAGVEGAEIAAYRVLWQLQAKGGSVH</sequence>
<keyword evidence="2" id="KW-1185">Reference proteome</keyword>
<evidence type="ECO:0000313" key="1">
    <source>
        <dbReference type="EMBL" id="NDL66014.1"/>
    </source>
</evidence>
<reference evidence="1 2" key="1">
    <citation type="submission" date="2019-12" db="EMBL/GenBank/DDBJ databases">
        <authorList>
            <person name="Lee S.D."/>
        </authorList>
    </citation>
    <scope>NUCLEOTIDE SEQUENCE [LARGE SCALE GENOMIC DNA]</scope>
    <source>
        <strain evidence="1 2">SAP-6</strain>
    </source>
</reference>
<comment type="caution">
    <text evidence="1">The sequence shown here is derived from an EMBL/GenBank/DDBJ whole genome shotgun (WGS) entry which is preliminary data.</text>
</comment>
<dbReference type="RefSeq" id="WP_162368718.1">
    <property type="nucleotide sequence ID" value="NZ_WUBS01000028.1"/>
</dbReference>
<accession>A0A845SSW9</accession>
<gene>
    <name evidence="1" type="ORF">GRH90_25135</name>
</gene>